<name>A0A0B7I6A3_9FLAO</name>
<evidence type="ECO:0000256" key="1">
    <source>
        <dbReference type="SAM" id="Coils"/>
    </source>
</evidence>
<keyword evidence="1" id="KW-0175">Coiled coil</keyword>
<gene>
    <name evidence="2" type="ORF">CCAND38_330003</name>
</gene>
<evidence type="ECO:0000313" key="3">
    <source>
        <dbReference type="Proteomes" id="UP000045051"/>
    </source>
</evidence>
<dbReference type="EMBL" id="CDOI01000144">
    <property type="protein sequence ID" value="CEN46234.1"/>
    <property type="molecule type" value="Genomic_DNA"/>
</dbReference>
<feature type="coiled-coil region" evidence="1">
    <location>
        <begin position="5"/>
        <end position="32"/>
    </location>
</feature>
<dbReference type="Proteomes" id="UP000045051">
    <property type="component" value="Unassembled WGS sequence"/>
</dbReference>
<dbReference type="AlphaFoldDB" id="A0A0B7I6A3"/>
<sequence length="58" mass="6892">MNLNFLQAQQNLENIRLSISKLEDEAMILNKEPILTFRKQTRNYDFCGVKHKNLRPCL</sequence>
<proteinExistence type="predicted"/>
<accession>A0A0B7I6A3</accession>
<reference evidence="2 3" key="1">
    <citation type="submission" date="2015-01" db="EMBL/GenBank/DDBJ databases">
        <authorList>
            <person name="Xiang T."/>
            <person name="Song Y."/>
            <person name="Huang L."/>
            <person name="Wang B."/>
            <person name="Wu P."/>
        </authorList>
    </citation>
    <scope>NUCLEOTIDE SEQUENCE [LARGE SCALE GENOMIC DNA]</scope>
    <source>
        <strain evidence="2 3">CcD38</strain>
    </source>
</reference>
<evidence type="ECO:0000313" key="2">
    <source>
        <dbReference type="EMBL" id="CEN46234.1"/>
    </source>
</evidence>
<keyword evidence="3" id="KW-1185">Reference proteome</keyword>
<protein>
    <submittedName>
        <fullName evidence="2">Uncharacterized protein</fullName>
    </submittedName>
</protein>
<organism evidence="2 3">
    <name type="scientific">Capnocytophaga canis</name>
    <dbReference type="NCBI Taxonomy" id="1848903"/>
    <lineage>
        <taxon>Bacteria</taxon>
        <taxon>Pseudomonadati</taxon>
        <taxon>Bacteroidota</taxon>
        <taxon>Flavobacteriia</taxon>
        <taxon>Flavobacteriales</taxon>
        <taxon>Flavobacteriaceae</taxon>
        <taxon>Capnocytophaga</taxon>
    </lineage>
</organism>